<keyword evidence="3" id="KW-0175">Coiled coil</keyword>
<dbReference type="OrthoDB" id="6355656at2759"/>
<protein>
    <recommendedName>
        <fullName evidence="5">SecA family profile domain-containing protein</fullName>
    </recommendedName>
</protein>
<dbReference type="PANTHER" id="PTHR30612:SF0">
    <property type="entry name" value="CHLOROPLAST PROTEIN-TRANSPORTING ATPASE"/>
    <property type="match status" value="1"/>
</dbReference>
<dbReference type="Proteomes" id="UP000076858">
    <property type="component" value="Unassembled WGS sequence"/>
</dbReference>
<dbReference type="EMBL" id="LRGB01001877">
    <property type="protein sequence ID" value="KZS10128.1"/>
    <property type="molecule type" value="Genomic_DNA"/>
</dbReference>
<dbReference type="SUPFAM" id="SSF52540">
    <property type="entry name" value="P-loop containing nucleoside triphosphate hydrolases"/>
    <property type="match status" value="1"/>
</dbReference>
<evidence type="ECO:0000256" key="1">
    <source>
        <dbReference type="ARBA" id="ARBA00022927"/>
    </source>
</evidence>
<dbReference type="GO" id="GO:0006886">
    <property type="term" value="P:intracellular protein transport"/>
    <property type="evidence" value="ECO:0007669"/>
    <property type="project" value="InterPro"/>
</dbReference>
<dbReference type="InterPro" id="IPR027417">
    <property type="entry name" value="P-loop_NTPase"/>
</dbReference>
<keyword evidence="1" id="KW-0653">Protein transport</keyword>
<reference evidence="6 7" key="1">
    <citation type="submission" date="2016-03" db="EMBL/GenBank/DDBJ databases">
        <title>EvidentialGene: Evidence-directed Construction of Genes on Genomes.</title>
        <authorList>
            <person name="Gilbert D.G."/>
            <person name="Choi J.-H."/>
            <person name="Mockaitis K."/>
            <person name="Colbourne J."/>
            <person name="Pfrender M."/>
        </authorList>
    </citation>
    <scope>NUCLEOTIDE SEQUENCE [LARGE SCALE GENOMIC DNA]</scope>
    <source>
        <strain evidence="6 7">Xinb3</strain>
        <tissue evidence="6">Complete organism</tissue>
    </source>
</reference>
<accession>A0A164T1H5</accession>
<feature type="region of interest" description="Disordered" evidence="4">
    <location>
        <begin position="1899"/>
        <end position="1932"/>
    </location>
</feature>
<name>A0A164T1H5_9CRUS</name>
<evidence type="ECO:0000313" key="7">
    <source>
        <dbReference type="Proteomes" id="UP000076858"/>
    </source>
</evidence>
<sequence length="1932" mass="218066">MTNALQRQKTFIELLTRERLMDDVLSVVKASVGCLGEGEDLNPSSLCCHKNHNLPLLIQKQVNIWNECAPAEFHSHGKDALAFLDALLSFTSEKLLKARASLASELLVHHIDTPENVVVLERWTKLINKFVVTFGTNMDSDEEMASRVIELQASLIAHFHVFQTRNLSLFEEANKLHAKINSKIVTEQLTVLAQVLGKSKTESNCLLVTSLCHFVNILSKCATTSQRLIASDCIIEIIEQLFRDPNVKNNNVKMKTILDVVYFSSEGFTFTEKSYLERFIQTESCCKDNKMIMCLFNKISDTRKGKEGNISSSVTNRLIEAIDFQSLLTQEERKYLTLLANDEVVETVLKNLPPTAYLDCLKERATNQIYRRLILHFYGEEDGDLTDLLKSYKPAKKAGDGEETAEQQENSPSDCKLLIVSQFQKSFGRAYFFVKRDGIEFEWLAWLQETVLKSLQSMRLDLLTLANVTQLVSASAEFKLDELFHSTVTARPYQWLDNLLANSILKAVDKLDPAKTGNQAERKTQRRHLTSDLHECLRSPQLQGRIILEVFRRKLEQETRLVAAMESVDFSYAAQLVSGLKILTKIEDVGRFQGTSLKHWPRLIRHCKLTEIWPSGLANQLVTILDHRLGQDKADCFLQRFKTKYGHVQNESLHPEENDRPASQLIIQLEGIVKNLSKYPWIVDSFFALVRSPDVANSEDEDYHWQHIQNERAQATVYESVKERVENGDIRVPKCLESFVLRYLLVWTRNAFRAKKVTTKDSYKVDDVGDGRGQQIVIMDKETGVEQVQMQWSHGLHQFLQLKHALKLSPISLKAVFMSNVGFFEQRKNAALYGMTGTLGSTAECKLLGDVFRVDFFKMPRFRRRFCLEEDHLLSPTRSQWLDNLVGATKAQVDAKRAVLVVCENIASAEAAYNKLLFAYKQEDQSKKGTEATIGVNISKYVSSFDKGFQKKQHDSSLAPGDIIVATNLAGRGTDFKINEQLAENGGLHVIIGYMPANARIEAQIEGRVARAGQPGSFQFVVWDPTVSVSKSDVASELCGLKSFQTKCLASAGDSAGSFARFASTPSELMTLGDFFEKTKETEHKANHCYIQVVKKEPDDCPGALIRQAKLILREAGSGEKRKAKPLLIRARTLIENKIGQLSICNDLVKKTLKTHEKSGSVMINENRFEEQTTNLISLLQVHLTAIDDILGRSVVGALAMHFPKEEEMQHILALITDELKHKGHCKPYRLSNSVSVRSIGVGKDMSDDHQTVLWMDYGTTSQQRRIHWPTEMAQYERAVVQRIDERKDALRQSFTKCTLTDVVVTQNQVWEELVKEGYVVQEKIIDQDVIRWARSQIEGDSAVKDFLERLPTELDCLKTVLVDWLKRHDEEPFDHAVTPLKLDNITLKSLESFLKESQIVIHINHRQGVLSKEISFDPNRTSSPVVGLSEQLTKFDHLIAMWILQSSSEELGESAFKKVGETVSREELPCPKDSEEGAEKIWKYLLSEGVIKEPKVAFKPGLNANKEDIESRRKEITEVVESLAGVKEICWKHRPPPKPVTEHSVYYDVPSYWADSAWNAVGNAFNYVNPFGGEKSDDASQATNVDEWLTEKQNKQHLEAYKRDVVSALFSSIGQLKTIPIVNTTLNPLSNYFVSDTSRTYPAEEMQSLAGKSFTGVIKLEAHKTWWDYWDRRAFYVAMAGVAQIALGVALATMSGGLLAVVSKTLIAEGVSDIGYAIQAGLTGTFSWGGGSDVTGAARKELNTVKEEEKIEGETQCGHLIAFVLGGGGGKKVQNVVIMDKILNQGVYKKLEMELANLLEENDNARIDIDISLNERIENGNFKSPLNLKFSWRMSIKDDDGQMIVKSHSSVFFVNNANSQKDNEENYQEKPQYRETPIHRVINPEEKKPTAEIVNLDIRPNEQVPQSRTEPVQGLKLVALTNPKPRIKKTK</sequence>
<dbReference type="STRING" id="35525.A0A164T1H5"/>
<dbReference type="PANTHER" id="PTHR30612">
    <property type="entry name" value="SECA INNER MEMBRANE COMPONENT OF SEC PROTEIN SECRETION SYSTEM"/>
    <property type="match status" value="1"/>
</dbReference>
<organism evidence="6 7">
    <name type="scientific">Daphnia magna</name>
    <dbReference type="NCBI Taxonomy" id="35525"/>
    <lineage>
        <taxon>Eukaryota</taxon>
        <taxon>Metazoa</taxon>
        <taxon>Ecdysozoa</taxon>
        <taxon>Arthropoda</taxon>
        <taxon>Crustacea</taxon>
        <taxon>Branchiopoda</taxon>
        <taxon>Diplostraca</taxon>
        <taxon>Cladocera</taxon>
        <taxon>Anomopoda</taxon>
        <taxon>Daphniidae</taxon>
        <taxon>Daphnia</taxon>
    </lineage>
</organism>
<proteinExistence type="predicted"/>
<dbReference type="GO" id="GO:0005524">
    <property type="term" value="F:ATP binding"/>
    <property type="evidence" value="ECO:0007669"/>
    <property type="project" value="InterPro"/>
</dbReference>
<keyword evidence="2" id="KW-0811">Translocation</keyword>
<gene>
    <name evidence="6" type="ORF">APZ42_025445</name>
</gene>
<evidence type="ECO:0000313" key="6">
    <source>
        <dbReference type="EMBL" id="KZS10128.1"/>
    </source>
</evidence>
<keyword evidence="7" id="KW-1185">Reference proteome</keyword>
<evidence type="ECO:0000256" key="3">
    <source>
        <dbReference type="SAM" id="Coils"/>
    </source>
</evidence>
<evidence type="ECO:0000256" key="2">
    <source>
        <dbReference type="ARBA" id="ARBA00023010"/>
    </source>
</evidence>
<dbReference type="InterPro" id="IPR014018">
    <property type="entry name" value="SecA_motor_DEAD"/>
</dbReference>
<dbReference type="Gene3D" id="3.40.50.300">
    <property type="entry name" value="P-loop containing nucleotide triphosphate hydrolases"/>
    <property type="match status" value="2"/>
</dbReference>
<comment type="caution">
    <text evidence="6">The sequence shown here is derived from an EMBL/GenBank/DDBJ whole genome shotgun (WGS) entry which is preliminary data.</text>
</comment>
<dbReference type="GO" id="GO:0006605">
    <property type="term" value="P:protein targeting"/>
    <property type="evidence" value="ECO:0007669"/>
    <property type="project" value="InterPro"/>
</dbReference>
<feature type="coiled-coil region" evidence="3">
    <location>
        <begin position="1789"/>
        <end position="1816"/>
    </location>
</feature>
<evidence type="ECO:0000256" key="4">
    <source>
        <dbReference type="SAM" id="MobiDB-lite"/>
    </source>
</evidence>
<feature type="domain" description="SecA family profile" evidence="5">
    <location>
        <begin position="772"/>
        <end position="1071"/>
    </location>
</feature>
<dbReference type="Pfam" id="PF13930">
    <property type="entry name" value="Endonuclea_NS_2"/>
    <property type="match status" value="1"/>
</dbReference>
<dbReference type="Gene3D" id="3.90.1440.10">
    <property type="entry name" value="SecA, preprotein cross-linking domain"/>
    <property type="match status" value="1"/>
</dbReference>
<dbReference type="InterPro" id="IPR044927">
    <property type="entry name" value="Endonuclea_NS_2"/>
</dbReference>
<dbReference type="PROSITE" id="PS51196">
    <property type="entry name" value="SECA_MOTOR_DEAD"/>
    <property type="match status" value="1"/>
</dbReference>
<dbReference type="InterPro" id="IPR000185">
    <property type="entry name" value="SecA"/>
</dbReference>
<evidence type="ECO:0000259" key="5">
    <source>
        <dbReference type="PROSITE" id="PS51196"/>
    </source>
</evidence>
<keyword evidence="1" id="KW-0813">Transport</keyword>